<evidence type="ECO:0000313" key="2">
    <source>
        <dbReference type="Proteomes" id="UP000324897"/>
    </source>
</evidence>
<name>A0A5J9T3Q9_9POAL</name>
<feature type="non-terminal residue" evidence="1">
    <location>
        <position position="1"/>
    </location>
</feature>
<organism evidence="1 2">
    <name type="scientific">Eragrostis curvula</name>
    <name type="common">weeping love grass</name>
    <dbReference type="NCBI Taxonomy" id="38414"/>
    <lineage>
        <taxon>Eukaryota</taxon>
        <taxon>Viridiplantae</taxon>
        <taxon>Streptophyta</taxon>
        <taxon>Embryophyta</taxon>
        <taxon>Tracheophyta</taxon>
        <taxon>Spermatophyta</taxon>
        <taxon>Magnoliopsida</taxon>
        <taxon>Liliopsida</taxon>
        <taxon>Poales</taxon>
        <taxon>Poaceae</taxon>
        <taxon>PACMAD clade</taxon>
        <taxon>Chloridoideae</taxon>
        <taxon>Eragrostideae</taxon>
        <taxon>Eragrostidinae</taxon>
        <taxon>Eragrostis</taxon>
    </lineage>
</organism>
<dbReference type="AlphaFoldDB" id="A0A5J9T3Q9"/>
<comment type="caution">
    <text evidence="1">The sequence shown here is derived from an EMBL/GenBank/DDBJ whole genome shotgun (WGS) entry which is preliminary data.</text>
</comment>
<dbReference type="EMBL" id="RWGY01000051">
    <property type="protein sequence ID" value="TVU06005.1"/>
    <property type="molecule type" value="Genomic_DNA"/>
</dbReference>
<proteinExistence type="predicted"/>
<accession>A0A5J9T3Q9</accession>
<sequence>LVTTLSLIADLGSLPRWEELEERQLFDSRWRVVELGPTLDAKAGDGTATARQGPLAGDRRRQQGDFAMARGFAKMSSHKLVFTFSNAAGDALKFSAFS</sequence>
<protein>
    <submittedName>
        <fullName evidence="1">Uncharacterized protein</fullName>
    </submittedName>
</protein>
<gene>
    <name evidence="1" type="ORF">EJB05_49192</name>
</gene>
<keyword evidence="2" id="KW-1185">Reference proteome</keyword>
<reference evidence="1 2" key="1">
    <citation type="journal article" date="2019" name="Sci. Rep.">
        <title>A high-quality genome of Eragrostis curvula grass provides insights into Poaceae evolution and supports new strategies to enhance forage quality.</title>
        <authorList>
            <person name="Carballo J."/>
            <person name="Santos B.A.C.M."/>
            <person name="Zappacosta D."/>
            <person name="Garbus I."/>
            <person name="Selva J.P."/>
            <person name="Gallo C.A."/>
            <person name="Diaz A."/>
            <person name="Albertini E."/>
            <person name="Caccamo M."/>
            <person name="Echenique V."/>
        </authorList>
    </citation>
    <scope>NUCLEOTIDE SEQUENCE [LARGE SCALE GENOMIC DNA]</scope>
    <source>
        <strain evidence="2">cv. Victoria</strain>
        <tissue evidence="1">Leaf</tissue>
    </source>
</reference>
<evidence type="ECO:0000313" key="1">
    <source>
        <dbReference type="EMBL" id="TVU06005.1"/>
    </source>
</evidence>
<dbReference type="Proteomes" id="UP000324897">
    <property type="component" value="Unassembled WGS sequence"/>
</dbReference>